<proteinExistence type="predicted"/>
<name>A0A915KRK3_ROMCU</name>
<organism evidence="3 4">
    <name type="scientific">Romanomermis culicivorax</name>
    <name type="common">Nematode worm</name>
    <dbReference type="NCBI Taxonomy" id="13658"/>
    <lineage>
        <taxon>Eukaryota</taxon>
        <taxon>Metazoa</taxon>
        <taxon>Ecdysozoa</taxon>
        <taxon>Nematoda</taxon>
        <taxon>Enoplea</taxon>
        <taxon>Dorylaimia</taxon>
        <taxon>Mermithida</taxon>
        <taxon>Mermithoidea</taxon>
        <taxon>Mermithidae</taxon>
        <taxon>Romanomermis</taxon>
    </lineage>
</organism>
<sequence length="79" mass="8725">MWLFISLLFVSLHVYLFVCLFNKRAKIKKQSGAKNALTYHLMSQGLYNHATVSIVSGDSSDDVDSPACSPSNGENLTED</sequence>
<feature type="domain" description="Homeobox engrailed C-terminal" evidence="2">
    <location>
        <begin position="31"/>
        <end position="54"/>
    </location>
</feature>
<dbReference type="Pfam" id="PF10525">
    <property type="entry name" value="Engrail_1_C_sig"/>
    <property type="match status" value="1"/>
</dbReference>
<feature type="compositionally biased region" description="Polar residues" evidence="1">
    <location>
        <begin position="68"/>
        <end position="79"/>
    </location>
</feature>
<dbReference type="AlphaFoldDB" id="A0A915KRK3"/>
<reference evidence="4" key="1">
    <citation type="submission" date="2022-11" db="UniProtKB">
        <authorList>
            <consortium name="WormBaseParasite"/>
        </authorList>
    </citation>
    <scope>IDENTIFICATION</scope>
</reference>
<evidence type="ECO:0000259" key="2">
    <source>
        <dbReference type="Pfam" id="PF10525"/>
    </source>
</evidence>
<dbReference type="Proteomes" id="UP000887565">
    <property type="component" value="Unplaced"/>
</dbReference>
<protein>
    <submittedName>
        <fullName evidence="4">Homeobox engrailed C-terminal domain-containing protein</fullName>
    </submittedName>
</protein>
<evidence type="ECO:0000313" key="4">
    <source>
        <dbReference type="WBParaSite" id="nRc.2.0.1.t40303-RA"/>
    </source>
</evidence>
<evidence type="ECO:0000313" key="3">
    <source>
        <dbReference type="Proteomes" id="UP000887565"/>
    </source>
</evidence>
<dbReference type="WBParaSite" id="nRc.2.0.1.t40303-RA">
    <property type="protein sequence ID" value="nRc.2.0.1.t40303-RA"/>
    <property type="gene ID" value="nRc.2.0.1.g40303"/>
</dbReference>
<dbReference type="InterPro" id="IPR019549">
    <property type="entry name" value="Homeobox-engrailed_C-terminal"/>
</dbReference>
<accession>A0A915KRK3</accession>
<keyword evidence="3" id="KW-1185">Reference proteome</keyword>
<feature type="region of interest" description="Disordered" evidence="1">
    <location>
        <begin position="57"/>
        <end position="79"/>
    </location>
</feature>
<evidence type="ECO:0000256" key="1">
    <source>
        <dbReference type="SAM" id="MobiDB-lite"/>
    </source>
</evidence>